<dbReference type="PANTHER" id="PTHR10270:SF161">
    <property type="entry name" value="SEX-DETERMINING REGION Y PROTEIN"/>
    <property type="match status" value="1"/>
</dbReference>
<evidence type="ECO:0000256" key="2">
    <source>
        <dbReference type="ARBA" id="ARBA00023125"/>
    </source>
</evidence>
<evidence type="ECO:0000313" key="7">
    <source>
        <dbReference type="EMBL" id="KAK4125889.1"/>
    </source>
</evidence>
<dbReference type="RefSeq" id="XP_062649660.1">
    <property type="nucleotide sequence ID" value="XM_062794504.1"/>
</dbReference>
<dbReference type="CDD" id="cd01389">
    <property type="entry name" value="HMG-box_ROX1-like"/>
    <property type="match status" value="1"/>
</dbReference>
<keyword evidence="4" id="KW-0539">Nucleus</keyword>
<evidence type="ECO:0000256" key="4">
    <source>
        <dbReference type="PROSITE-ProRule" id="PRU00267"/>
    </source>
</evidence>
<evidence type="ECO:0000256" key="3">
    <source>
        <dbReference type="ARBA" id="ARBA00023163"/>
    </source>
</evidence>
<dbReference type="InterPro" id="IPR050140">
    <property type="entry name" value="SRY-related_HMG-box_TF-like"/>
</dbReference>
<feature type="region of interest" description="Disordered" evidence="5">
    <location>
        <begin position="203"/>
        <end position="223"/>
    </location>
</feature>
<dbReference type="EMBL" id="MU853225">
    <property type="protein sequence ID" value="KAK4125889.1"/>
    <property type="molecule type" value="Genomic_DNA"/>
</dbReference>
<dbReference type="AlphaFoldDB" id="A0AAN6Z6D9"/>
<dbReference type="Proteomes" id="UP001302602">
    <property type="component" value="Unassembled WGS sequence"/>
</dbReference>
<dbReference type="SMART" id="SM00398">
    <property type="entry name" value="HMG"/>
    <property type="match status" value="1"/>
</dbReference>
<dbReference type="PANTHER" id="PTHR10270">
    <property type="entry name" value="SOX TRANSCRIPTION FACTOR"/>
    <property type="match status" value="1"/>
</dbReference>
<name>A0AAN6Z6D9_9PEZI</name>
<dbReference type="GO" id="GO:0000978">
    <property type="term" value="F:RNA polymerase II cis-regulatory region sequence-specific DNA binding"/>
    <property type="evidence" value="ECO:0007669"/>
    <property type="project" value="TreeGrafter"/>
</dbReference>
<evidence type="ECO:0000256" key="5">
    <source>
        <dbReference type="SAM" id="MobiDB-lite"/>
    </source>
</evidence>
<proteinExistence type="predicted"/>
<dbReference type="GeneID" id="87831273"/>
<evidence type="ECO:0000256" key="1">
    <source>
        <dbReference type="ARBA" id="ARBA00023015"/>
    </source>
</evidence>
<feature type="DNA-binding region" description="HMG box" evidence="4">
    <location>
        <begin position="112"/>
        <end position="180"/>
    </location>
</feature>
<protein>
    <recommendedName>
        <fullName evidence="6">HMG box domain-containing protein</fullName>
    </recommendedName>
</protein>
<keyword evidence="1" id="KW-0805">Transcription regulation</keyword>
<dbReference type="SUPFAM" id="SSF47095">
    <property type="entry name" value="HMG-box"/>
    <property type="match status" value="1"/>
</dbReference>
<reference evidence="7" key="2">
    <citation type="submission" date="2023-05" db="EMBL/GenBank/DDBJ databases">
        <authorList>
            <consortium name="Lawrence Berkeley National Laboratory"/>
            <person name="Steindorff A."/>
            <person name="Hensen N."/>
            <person name="Bonometti L."/>
            <person name="Westerberg I."/>
            <person name="Brannstrom I.O."/>
            <person name="Guillou S."/>
            <person name="Cros-Aarteil S."/>
            <person name="Calhoun S."/>
            <person name="Haridas S."/>
            <person name="Kuo A."/>
            <person name="Mondo S."/>
            <person name="Pangilinan J."/>
            <person name="Riley R."/>
            <person name="Labutti K."/>
            <person name="Andreopoulos B."/>
            <person name="Lipzen A."/>
            <person name="Chen C."/>
            <person name="Yanf M."/>
            <person name="Daum C."/>
            <person name="Ng V."/>
            <person name="Clum A."/>
            <person name="Ohm R."/>
            <person name="Martin F."/>
            <person name="Silar P."/>
            <person name="Natvig D."/>
            <person name="Lalanne C."/>
            <person name="Gautier V."/>
            <person name="Ament-Velasquez S.L."/>
            <person name="Kruys A."/>
            <person name="Hutchinson M.I."/>
            <person name="Powell A.J."/>
            <person name="Barry K."/>
            <person name="Miller A.N."/>
            <person name="Grigoriev I.V."/>
            <person name="Debuchy R."/>
            <person name="Gladieux P."/>
            <person name="Thoren M.H."/>
            <person name="Johannesson H."/>
        </authorList>
    </citation>
    <scope>NUCLEOTIDE SEQUENCE</scope>
    <source>
        <strain evidence="7">CBS 731.68</strain>
    </source>
</reference>
<keyword evidence="8" id="KW-1185">Reference proteome</keyword>
<feature type="domain" description="HMG box" evidence="6">
    <location>
        <begin position="112"/>
        <end position="180"/>
    </location>
</feature>
<organism evidence="7 8">
    <name type="scientific">Parathielavia appendiculata</name>
    <dbReference type="NCBI Taxonomy" id="2587402"/>
    <lineage>
        <taxon>Eukaryota</taxon>
        <taxon>Fungi</taxon>
        <taxon>Dikarya</taxon>
        <taxon>Ascomycota</taxon>
        <taxon>Pezizomycotina</taxon>
        <taxon>Sordariomycetes</taxon>
        <taxon>Sordariomycetidae</taxon>
        <taxon>Sordariales</taxon>
        <taxon>Chaetomiaceae</taxon>
        <taxon>Parathielavia</taxon>
    </lineage>
</organism>
<keyword evidence="2 4" id="KW-0238">DNA-binding</keyword>
<accession>A0AAN6Z6D9</accession>
<dbReference type="Gene3D" id="1.10.30.10">
    <property type="entry name" value="High mobility group box domain"/>
    <property type="match status" value="1"/>
</dbReference>
<dbReference type="InterPro" id="IPR036910">
    <property type="entry name" value="HMG_box_dom_sf"/>
</dbReference>
<dbReference type="Pfam" id="PF00505">
    <property type="entry name" value="HMG_box"/>
    <property type="match status" value="1"/>
</dbReference>
<sequence length="297" mass="34272">MATQSPDPAMAKLLGHKYWNHFAIQLGHWNSMKVIIMDDEMFRLIPILVKIEIAREMSKFLNEDVMFARDADNAKVWILGPKKLIRPNITVVGNIPIWDPKKKHVPLQEIKIRRPPNAYILYRKDTHNEVKAQNPNLHNNEISVIIGAMWKRESPEVRAKYHQKAQEIKAHIMALHPTYRYAPRKSSEIRRRAPRRSRLQGFEHNAHQSAQVSNEKAGIRPNSDISRRIPASQRFLPPVVEPGWTPYHLLPHAPTEQTLTGFETPVEQGPDMDGDQAYPTVEELIWDLEADIARILA</sequence>
<comment type="caution">
    <text evidence="7">The sequence shown here is derived from an EMBL/GenBank/DDBJ whole genome shotgun (WGS) entry which is preliminary data.</text>
</comment>
<dbReference type="GO" id="GO:0030154">
    <property type="term" value="P:cell differentiation"/>
    <property type="evidence" value="ECO:0007669"/>
    <property type="project" value="TreeGrafter"/>
</dbReference>
<dbReference type="PROSITE" id="PS50118">
    <property type="entry name" value="HMG_BOX_2"/>
    <property type="match status" value="1"/>
</dbReference>
<dbReference type="FunFam" id="1.10.30.10:FF:000041">
    <property type="entry name" value="HMG box family protein"/>
    <property type="match status" value="1"/>
</dbReference>
<gene>
    <name evidence="7" type="ORF">N657DRAFT_654396</name>
</gene>
<dbReference type="GO" id="GO:0005634">
    <property type="term" value="C:nucleus"/>
    <property type="evidence" value="ECO:0007669"/>
    <property type="project" value="UniProtKB-UniRule"/>
</dbReference>
<dbReference type="GO" id="GO:0001228">
    <property type="term" value="F:DNA-binding transcription activator activity, RNA polymerase II-specific"/>
    <property type="evidence" value="ECO:0007669"/>
    <property type="project" value="TreeGrafter"/>
</dbReference>
<keyword evidence="3" id="KW-0804">Transcription</keyword>
<evidence type="ECO:0000313" key="8">
    <source>
        <dbReference type="Proteomes" id="UP001302602"/>
    </source>
</evidence>
<evidence type="ECO:0000259" key="6">
    <source>
        <dbReference type="PROSITE" id="PS50118"/>
    </source>
</evidence>
<reference evidence="7" key="1">
    <citation type="journal article" date="2023" name="Mol. Phylogenet. Evol.">
        <title>Genome-scale phylogeny and comparative genomics of the fungal order Sordariales.</title>
        <authorList>
            <person name="Hensen N."/>
            <person name="Bonometti L."/>
            <person name="Westerberg I."/>
            <person name="Brannstrom I.O."/>
            <person name="Guillou S."/>
            <person name="Cros-Aarteil S."/>
            <person name="Calhoun S."/>
            <person name="Haridas S."/>
            <person name="Kuo A."/>
            <person name="Mondo S."/>
            <person name="Pangilinan J."/>
            <person name="Riley R."/>
            <person name="LaButti K."/>
            <person name="Andreopoulos B."/>
            <person name="Lipzen A."/>
            <person name="Chen C."/>
            <person name="Yan M."/>
            <person name="Daum C."/>
            <person name="Ng V."/>
            <person name="Clum A."/>
            <person name="Steindorff A."/>
            <person name="Ohm R.A."/>
            <person name="Martin F."/>
            <person name="Silar P."/>
            <person name="Natvig D.O."/>
            <person name="Lalanne C."/>
            <person name="Gautier V."/>
            <person name="Ament-Velasquez S.L."/>
            <person name="Kruys A."/>
            <person name="Hutchinson M.I."/>
            <person name="Powell A.J."/>
            <person name="Barry K."/>
            <person name="Miller A.N."/>
            <person name="Grigoriev I.V."/>
            <person name="Debuchy R."/>
            <person name="Gladieux P."/>
            <person name="Hiltunen Thoren M."/>
            <person name="Johannesson H."/>
        </authorList>
    </citation>
    <scope>NUCLEOTIDE SEQUENCE</scope>
    <source>
        <strain evidence="7">CBS 731.68</strain>
    </source>
</reference>
<dbReference type="InterPro" id="IPR009071">
    <property type="entry name" value="HMG_box_dom"/>
</dbReference>